<gene>
    <name evidence="1" type="ORF">ABT272_41025</name>
    <name evidence="2" type="ORF">ABT272_45580</name>
</gene>
<organism evidence="2 3">
    <name type="scientific">Streptomyces sp. 900105245</name>
    <dbReference type="NCBI Taxonomy" id="3154379"/>
    <lineage>
        <taxon>Bacteria</taxon>
        <taxon>Bacillati</taxon>
        <taxon>Actinomycetota</taxon>
        <taxon>Actinomycetes</taxon>
        <taxon>Kitasatosporales</taxon>
        <taxon>Streptomycetaceae</taxon>
        <taxon>Streptomyces</taxon>
    </lineage>
</organism>
<dbReference type="EMBL" id="JBEPAZ010000080">
    <property type="protein sequence ID" value="MER6434039.1"/>
    <property type="molecule type" value="Genomic_DNA"/>
</dbReference>
<proteinExistence type="predicted"/>
<evidence type="ECO:0000313" key="3">
    <source>
        <dbReference type="Proteomes" id="UP001470023"/>
    </source>
</evidence>
<feature type="non-terminal residue" evidence="2">
    <location>
        <position position="1"/>
    </location>
</feature>
<comment type="caution">
    <text evidence="2">The sequence shown here is derived from an EMBL/GenBank/DDBJ whole genome shotgun (WGS) entry which is preliminary data.</text>
</comment>
<accession>A0ABV1ULU1</accession>
<protein>
    <submittedName>
        <fullName evidence="2">Pyridoxamine 5'-phosphate oxidase family protein</fullName>
    </submittedName>
</protein>
<evidence type="ECO:0000313" key="2">
    <source>
        <dbReference type="EMBL" id="MER6434708.1"/>
    </source>
</evidence>
<evidence type="ECO:0000313" key="1">
    <source>
        <dbReference type="EMBL" id="MER6434039.1"/>
    </source>
</evidence>
<dbReference type="EMBL" id="JBEPAZ010000193">
    <property type="protein sequence ID" value="MER6434708.1"/>
    <property type="molecule type" value="Genomic_DNA"/>
</dbReference>
<dbReference type="Proteomes" id="UP001470023">
    <property type="component" value="Unassembled WGS sequence"/>
</dbReference>
<name>A0ABV1ULU1_9ACTN</name>
<sequence>VPLRKGYDTPVANADLAPGIGLPDYLSAP</sequence>
<keyword evidence="3" id="KW-1185">Reference proteome</keyword>
<reference evidence="2 3" key="1">
    <citation type="submission" date="2024-06" db="EMBL/GenBank/DDBJ databases">
        <title>The Natural Products Discovery Center: Release of the First 8490 Sequenced Strains for Exploring Actinobacteria Biosynthetic Diversity.</title>
        <authorList>
            <person name="Kalkreuter E."/>
            <person name="Kautsar S.A."/>
            <person name="Yang D."/>
            <person name="Bader C.D."/>
            <person name="Teijaro C.N."/>
            <person name="Fluegel L."/>
            <person name="Davis C.M."/>
            <person name="Simpson J.R."/>
            <person name="Lauterbach L."/>
            <person name="Steele A.D."/>
            <person name="Gui C."/>
            <person name="Meng S."/>
            <person name="Li G."/>
            <person name="Viehrig K."/>
            <person name="Ye F."/>
            <person name="Su P."/>
            <person name="Kiefer A.F."/>
            <person name="Nichols A."/>
            <person name="Cepeda A.J."/>
            <person name="Yan W."/>
            <person name="Fan B."/>
            <person name="Jiang Y."/>
            <person name="Adhikari A."/>
            <person name="Zheng C.-J."/>
            <person name="Schuster L."/>
            <person name="Cowan T.M."/>
            <person name="Smanski M.J."/>
            <person name="Chevrette M.G."/>
            <person name="De Carvalho L.P.S."/>
            <person name="Shen B."/>
        </authorList>
    </citation>
    <scope>NUCLEOTIDE SEQUENCE [LARGE SCALE GENOMIC DNA]</scope>
    <source>
        <strain evidence="2 3">NPDC001166</strain>
    </source>
</reference>